<dbReference type="EMBL" id="JACEIK010000985">
    <property type="protein sequence ID" value="MCD7464677.1"/>
    <property type="molecule type" value="Genomic_DNA"/>
</dbReference>
<feature type="coiled-coil region" evidence="1">
    <location>
        <begin position="16"/>
        <end position="50"/>
    </location>
</feature>
<reference evidence="3 4" key="1">
    <citation type="journal article" date="2021" name="BMC Genomics">
        <title>Datura genome reveals duplications of psychoactive alkaloid biosynthetic genes and high mutation rate following tissue culture.</title>
        <authorList>
            <person name="Rajewski A."/>
            <person name="Carter-House D."/>
            <person name="Stajich J."/>
            <person name="Litt A."/>
        </authorList>
    </citation>
    <scope>NUCLEOTIDE SEQUENCE [LARGE SCALE GENOMIC DNA]</scope>
    <source>
        <strain evidence="3">AR-01</strain>
    </source>
</reference>
<evidence type="ECO:0000313" key="3">
    <source>
        <dbReference type="EMBL" id="MCD7464677.1"/>
    </source>
</evidence>
<keyword evidence="2" id="KW-0472">Membrane</keyword>
<keyword evidence="2" id="KW-0812">Transmembrane</keyword>
<keyword evidence="2" id="KW-1133">Transmembrane helix</keyword>
<evidence type="ECO:0000256" key="1">
    <source>
        <dbReference type="SAM" id="Coils"/>
    </source>
</evidence>
<gene>
    <name evidence="3" type="ORF">HAX54_053217</name>
</gene>
<keyword evidence="4" id="KW-1185">Reference proteome</keyword>
<sequence>MKAEGSLSCLQTKALILKLTEEKNSVMQQNNKLRQELELLKQQRNRSRGGTPTIYVLIIALLGILLGYLLKRT</sequence>
<accession>A0ABS8T015</accession>
<evidence type="ECO:0000313" key="4">
    <source>
        <dbReference type="Proteomes" id="UP000823775"/>
    </source>
</evidence>
<proteinExistence type="predicted"/>
<feature type="transmembrane region" description="Helical" evidence="2">
    <location>
        <begin position="53"/>
        <end position="70"/>
    </location>
</feature>
<name>A0ABS8T015_DATST</name>
<organism evidence="3 4">
    <name type="scientific">Datura stramonium</name>
    <name type="common">Jimsonweed</name>
    <name type="synonym">Common thornapple</name>
    <dbReference type="NCBI Taxonomy" id="4076"/>
    <lineage>
        <taxon>Eukaryota</taxon>
        <taxon>Viridiplantae</taxon>
        <taxon>Streptophyta</taxon>
        <taxon>Embryophyta</taxon>
        <taxon>Tracheophyta</taxon>
        <taxon>Spermatophyta</taxon>
        <taxon>Magnoliopsida</taxon>
        <taxon>eudicotyledons</taxon>
        <taxon>Gunneridae</taxon>
        <taxon>Pentapetalae</taxon>
        <taxon>asterids</taxon>
        <taxon>lamiids</taxon>
        <taxon>Solanales</taxon>
        <taxon>Solanaceae</taxon>
        <taxon>Solanoideae</taxon>
        <taxon>Datureae</taxon>
        <taxon>Datura</taxon>
    </lineage>
</organism>
<evidence type="ECO:0000256" key="2">
    <source>
        <dbReference type="SAM" id="Phobius"/>
    </source>
</evidence>
<protein>
    <submittedName>
        <fullName evidence="3">Uncharacterized protein</fullName>
    </submittedName>
</protein>
<keyword evidence="1" id="KW-0175">Coiled coil</keyword>
<dbReference type="Proteomes" id="UP000823775">
    <property type="component" value="Unassembled WGS sequence"/>
</dbReference>
<comment type="caution">
    <text evidence="3">The sequence shown here is derived from an EMBL/GenBank/DDBJ whole genome shotgun (WGS) entry which is preliminary data.</text>
</comment>